<dbReference type="AlphaFoldDB" id="E9GHH8"/>
<sequence length="55" mass="5975">MSDGHMENGCLGFLSEFVICWPVALAELLMLCRKRSQPTVTTTDGQMKGNASNGK</sequence>
<dbReference type="EMBL" id="GL732545">
    <property type="protein sequence ID" value="EFX81059.1"/>
    <property type="molecule type" value="Genomic_DNA"/>
</dbReference>
<keyword evidence="3" id="KW-1185">Reference proteome</keyword>
<organism evidence="2 3">
    <name type="scientific">Daphnia pulex</name>
    <name type="common">Water flea</name>
    <dbReference type="NCBI Taxonomy" id="6669"/>
    <lineage>
        <taxon>Eukaryota</taxon>
        <taxon>Metazoa</taxon>
        <taxon>Ecdysozoa</taxon>
        <taxon>Arthropoda</taxon>
        <taxon>Crustacea</taxon>
        <taxon>Branchiopoda</taxon>
        <taxon>Diplostraca</taxon>
        <taxon>Cladocera</taxon>
        <taxon>Anomopoda</taxon>
        <taxon>Daphniidae</taxon>
        <taxon>Daphnia</taxon>
    </lineage>
</organism>
<name>E9GHH8_DAPPU</name>
<dbReference type="Proteomes" id="UP000000305">
    <property type="component" value="Unassembled WGS sequence"/>
</dbReference>
<evidence type="ECO:0000256" key="1">
    <source>
        <dbReference type="SAM" id="Phobius"/>
    </source>
</evidence>
<dbReference type="KEGG" id="dpx:DAPPUDRAFT_242849"/>
<keyword evidence="1" id="KW-0472">Membrane</keyword>
<evidence type="ECO:0000313" key="3">
    <source>
        <dbReference type="Proteomes" id="UP000000305"/>
    </source>
</evidence>
<proteinExistence type="predicted"/>
<dbReference type="InParanoid" id="E9GHH8"/>
<keyword evidence="1" id="KW-0812">Transmembrane</keyword>
<feature type="transmembrane region" description="Helical" evidence="1">
    <location>
        <begin position="12"/>
        <end position="32"/>
    </location>
</feature>
<accession>E9GHH8</accession>
<protein>
    <submittedName>
        <fullName evidence="2">Uncharacterized protein</fullName>
    </submittedName>
</protein>
<keyword evidence="1" id="KW-1133">Transmembrane helix</keyword>
<reference evidence="2 3" key="1">
    <citation type="journal article" date="2011" name="Science">
        <title>The ecoresponsive genome of Daphnia pulex.</title>
        <authorList>
            <person name="Colbourne J.K."/>
            <person name="Pfrender M.E."/>
            <person name="Gilbert D."/>
            <person name="Thomas W.K."/>
            <person name="Tucker A."/>
            <person name="Oakley T.H."/>
            <person name="Tokishita S."/>
            <person name="Aerts A."/>
            <person name="Arnold G.J."/>
            <person name="Basu M.K."/>
            <person name="Bauer D.J."/>
            <person name="Caceres C.E."/>
            <person name="Carmel L."/>
            <person name="Casola C."/>
            <person name="Choi J.H."/>
            <person name="Detter J.C."/>
            <person name="Dong Q."/>
            <person name="Dusheyko S."/>
            <person name="Eads B.D."/>
            <person name="Frohlich T."/>
            <person name="Geiler-Samerotte K.A."/>
            <person name="Gerlach D."/>
            <person name="Hatcher P."/>
            <person name="Jogdeo S."/>
            <person name="Krijgsveld J."/>
            <person name="Kriventseva E.V."/>
            <person name="Kultz D."/>
            <person name="Laforsch C."/>
            <person name="Lindquist E."/>
            <person name="Lopez J."/>
            <person name="Manak J.R."/>
            <person name="Muller J."/>
            <person name="Pangilinan J."/>
            <person name="Patwardhan R.P."/>
            <person name="Pitluck S."/>
            <person name="Pritham E.J."/>
            <person name="Rechtsteiner A."/>
            <person name="Rho M."/>
            <person name="Rogozin I.B."/>
            <person name="Sakarya O."/>
            <person name="Salamov A."/>
            <person name="Schaack S."/>
            <person name="Shapiro H."/>
            <person name="Shiga Y."/>
            <person name="Skalitzky C."/>
            <person name="Smith Z."/>
            <person name="Souvorov A."/>
            <person name="Sung W."/>
            <person name="Tang Z."/>
            <person name="Tsuchiya D."/>
            <person name="Tu H."/>
            <person name="Vos H."/>
            <person name="Wang M."/>
            <person name="Wolf Y.I."/>
            <person name="Yamagata H."/>
            <person name="Yamada T."/>
            <person name="Ye Y."/>
            <person name="Shaw J.R."/>
            <person name="Andrews J."/>
            <person name="Crease T.J."/>
            <person name="Tang H."/>
            <person name="Lucas S.M."/>
            <person name="Robertson H.M."/>
            <person name="Bork P."/>
            <person name="Koonin E.V."/>
            <person name="Zdobnov E.M."/>
            <person name="Grigoriev I.V."/>
            <person name="Lynch M."/>
            <person name="Boore J.L."/>
        </authorList>
    </citation>
    <scope>NUCLEOTIDE SEQUENCE [LARGE SCALE GENOMIC DNA]</scope>
</reference>
<gene>
    <name evidence="2" type="ORF">DAPPUDRAFT_242849</name>
</gene>
<dbReference type="HOGENOM" id="CLU_3034478_0_0_1"/>
<evidence type="ECO:0000313" key="2">
    <source>
        <dbReference type="EMBL" id="EFX81059.1"/>
    </source>
</evidence>